<dbReference type="GO" id="GO:0042773">
    <property type="term" value="P:ATP synthesis coupled electron transport"/>
    <property type="evidence" value="ECO:0007669"/>
    <property type="project" value="InterPro"/>
</dbReference>
<dbReference type="InterPro" id="IPR003945">
    <property type="entry name" value="NU5C-like"/>
</dbReference>
<evidence type="ECO:0000313" key="10">
    <source>
        <dbReference type="EMBL" id="QLY89804.1"/>
    </source>
</evidence>
<dbReference type="AlphaFoldDB" id="A0A7D6W564"/>
<accession>A0A7D6W564</accession>
<dbReference type="PANTHER" id="PTHR42829:SF2">
    <property type="entry name" value="NADH-UBIQUINONE OXIDOREDUCTASE CHAIN 5"/>
    <property type="match status" value="1"/>
</dbReference>
<dbReference type="Pfam" id="PF00361">
    <property type="entry name" value="Proton_antipo_M"/>
    <property type="match status" value="1"/>
</dbReference>
<evidence type="ECO:0000256" key="7">
    <source>
        <dbReference type="ARBA" id="ARBA00049551"/>
    </source>
</evidence>
<feature type="transmembrane region" description="Helical" evidence="8">
    <location>
        <begin position="105"/>
        <end position="127"/>
    </location>
</feature>
<dbReference type="GO" id="GO:0015990">
    <property type="term" value="P:electron transport coupled proton transport"/>
    <property type="evidence" value="ECO:0007669"/>
    <property type="project" value="TreeGrafter"/>
</dbReference>
<evidence type="ECO:0000256" key="2">
    <source>
        <dbReference type="ARBA" id="ARBA00012944"/>
    </source>
</evidence>
<proteinExistence type="predicted"/>
<evidence type="ECO:0000256" key="5">
    <source>
        <dbReference type="ARBA" id="ARBA00023136"/>
    </source>
</evidence>
<organism evidence="10">
    <name type="scientific">Bdellocephala punctata</name>
    <dbReference type="NCBI Taxonomy" id="2755129"/>
    <lineage>
        <taxon>Eukaryota</taxon>
        <taxon>Metazoa</taxon>
        <taxon>Spiralia</taxon>
        <taxon>Lophotrochozoa</taxon>
        <taxon>Platyhelminthes</taxon>
        <taxon>Rhabditophora</taxon>
        <taxon>Seriata</taxon>
        <taxon>Tricladida</taxon>
        <taxon>Continenticola</taxon>
        <taxon>Planarioidea</taxon>
        <taxon>Dendrocoelidae</taxon>
        <taxon>Bdellocephala</taxon>
    </lineage>
</organism>
<gene>
    <name evidence="10" type="primary">ND5</name>
</gene>
<keyword evidence="4 8" id="KW-1133">Transmembrane helix</keyword>
<dbReference type="InterPro" id="IPR001750">
    <property type="entry name" value="ND/Mrp_TM"/>
</dbReference>
<feature type="transmembrane region" description="Helical" evidence="8">
    <location>
        <begin position="363"/>
        <end position="388"/>
    </location>
</feature>
<name>A0A7D6W564_9PLAT</name>
<geneLocation type="mitochondrion" evidence="10"/>
<feature type="domain" description="NADH:quinone oxidoreductase/Mrp antiporter transmembrane" evidence="9">
    <location>
        <begin position="101"/>
        <end position="377"/>
    </location>
</feature>
<evidence type="ECO:0000256" key="3">
    <source>
        <dbReference type="ARBA" id="ARBA00022692"/>
    </source>
</evidence>
<dbReference type="GO" id="GO:0008137">
    <property type="term" value="F:NADH dehydrogenase (ubiquinone) activity"/>
    <property type="evidence" value="ECO:0007669"/>
    <property type="project" value="UniProtKB-EC"/>
</dbReference>
<evidence type="ECO:0000256" key="6">
    <source>
        <dbReference type="ARBA" id="ARBA00031027"/>
    </source>
</evidence>
<protein>
    <recommendedName>
        <fullName evidence="2">NADH:ubiquinone reductase (H(+)-translocating)</fullName>
        <ecNumber evidence="2">7.1.1.2</ecNumber>
    </recommendedName>
    <alternativeName>
        <fullName evidence="6">NADH dehydrogenase subunit 5</fullName>
    </alternativeName>
</protein>
<keyword evidence="5 8" id="KW-0472">Membrane</keyword>
<feature type="transmembrane region" description="Helical" evidence="8">
    <location>
        <begin position="321"/>
        <end position="343"/>
    </location>
</feature>
<evidence type="ECO:0000256" key="1">
    <source>
        <dbReference type="ARBA" id="ARBA00004141"/>
    </source>
</evidence>
<evidence type="ECO:0000259" key="9">
    <source>
        <dbReference type="Pfam" id="PF00361"/>
    </source>
</evidence>
<comment type="catalytic activity">
    <reaction evidence="7">
        <text>a ubiquinone + NADH + 5 H(+)(in) = a ubiquinol + NAD(+) + 4 H(+)(out)</text>
        <dbReference type="Rhea" id="RHEA:29091"/>
        <dbReference type="Rhea" id="RHEA-COMP:9565"/>
        <dbReference type="Rhea" id="RHEA-COMP:9566"/>
        <dbReference type="ChEBI" id="CHEBI:15378"/>
        <dbReference type="ChEBI" id="CHEBI:16389"/>
        <dbReference type="ChEBI" id="CHEBI:17976"/>
        <dbReference type="ChEBI" id="CHEBI:57540"/>
        <dbReference type="ChEBI" id="CHEBI:57945"/>
        <dbReference type="EC" id="7.1.1.2"/>
    </reaction>
</comment>
<feature type="transmembrane region" description="Helical" evidence="8">
    <location>
        <begin position="45"/>
        <end position="70"/>
    </location>
</feature>
<dbReference type="GO" id="GO:0003954">
    <property type="term" value="F:NADH dehydrogenase activity"/>
    <property type="evidence" value="ECO:0007669"/>
    <property type="project" value="TreeGrafter"/>
</dbReference>
<dbReference type="GO" id="GO:0016020">
    <property type="term" value="C:membrane"/>
    <property type="evidence" value="ECO:0007669"/>
    <property type="project" value="UniProtKB-SubCell"/>
</dbReference>
<feature type="transmembrane region" description="Helical" evidence="8">
    <location>
        <begin position="163"/>
        <end position="184"/>
    </location>
</feature>
<sequence>MYYIYGGWSFFFIGILWSSLILFFSSSFIVSFDWGSIWSVESWDMLFFFDFMGCSFLAVLSFIVSGVYFFSYYYMQVEVNNFRFFWVVFLFVLSMYVLIVSPNLLFFLLGWDGLGFTSFLLVAWFGCFSSRSASLKTYLINRFGDALFLLAIAFLLFQGHFNIFSMDFYVSWFIPLFLVLGSFTKSAQFPFSSWLPAAMAAPTPVSSLVHSSTLVTAGIYFLIRFSPILSSGIMLFVGVIGIFTMFFASLCAVLESDVKKIVAFSTLSQLGFMCFCVSVGLVSFSFFYLLIHACFKALMFISVGIFMLCGEHSQDIRNINGVWYFSPLVFLNLFVSVTSLSGFPFLSGFVLKDLIIYSLDCGIMNIFCSFLFTFSVIFTSLYSFRLFFLIT</sequence>
<keyword evidence="10" id="KW-0496">Mitochondrion</keyword>
<feature type="transmembrane region" description="Helical" evidence="8">
    <location>
        <begin position="139"/>
        <end position="157"/>
    </location>
</feature>
<dbReference type="EC" id="7.1.1.2" evidence="2"/>
<comment type="subcellular location">
    <subcellularLocation>
        <location evidence="1">Membrane</location>
        <topology evidence="1">Multi-pass membrane protein</topology>
    </subcellularLocation>
</comment>
<evidence type="ECO:0000256" key="8">
    <source>
        <dbReference type="SAM" id="Phobius"/>
    </source>
</evidence>
<feature type="transmembrane region" description="Helical" evidence="8">
    <location>
        <begin position="261"/>
        <end position="281"/>
    </location>
</feature>
<dbReference type="PANTHER" id="PTHR42829">
    <property type="entry name" value="NADH-UBIQUINONE OXIDOREDUCTASE CHAIN 5"/>
    <property type="match status" value="1"/>
</dbReference>
<keyword evidence="3 8" id="KW-0812">Transmembrane</keyword>
<feature type="transmembrane region" description="Helical" evidence="8">
    <location>
        <begin position="229"/>
        <end position="254"/>
    </location>
</feature>
<dbReference type="PRINTS" id="PR01434">
    <property type="entry name" value="NADHDHGNASE5"/>
</dbReference>
<dbReference type="EMBL" id="MT628568">
    <property type="protein sequence ID" value="QLY89804.1"/>
    <property type="molecule type" value="Genomic_DNA"/>
</dbReference>
<feature type="transmembrane region" description="Helical" evidence="8">
    <location>
        <begin position="287"/>
        <end position="309"/>
    </location>
</feature>
<feature type="transmembrane region" description="Helical" evidence="8">
    <location>
        <begin position="82"/>
        <end position="99"/>
    </location>
</feature>
<reference evidence="10" key="1">
    <citation type="submission" date="2020-06" db="EMBL/GenBank/DDBJ databases">
        <title>DNAmark Project.</title>
        <authorList>
            <person name="Leerhoei F."/>
        </authorList>
    </citation>
    <scope>NUCLEOTIDE SEQUENCE</scope>
    <source>
        <strain evidence="10">DM552</strain>
    </source>
</reference>
<feature type="transmembrane region" description="Helical" evidence="8">
    <location>
        <begin position="205"/>
        <end position="223"/>
    </location>
</feature>
<evidence type="ECO:0000256" key="4">
    <source>
        <dbReference type="ARBA" id="ARBA00022989"/>
    </source>
</evidence>
<feature type="transmembrane region" description="Helical" evidence="8">
    <location>
        <begin position="7"/>
        <end position="25"/>
    </location>
</feature>